<dbReference type="GO" id="GO:0016788">
    <property type="term" value="F:hydrolase activity, acting on ester bonds"/>
    <property type="evidence" value="ECO:0007669"/>
    <property type="project" value="InterPro"/>
</dbReference>
<evidence type="ECO:0008006" key="5">
    <source>
        <dbReference type="Google" id="ProtNLM"/>
    </source>
</evidence>
<dbReference type="AlphaFoldDB" id="A0AAV7E3I7"/>
<dbReference type="Proteomes" id="UP000825729">
    <property type="component" value="Unassembled WGS sequence"/>
</dbReference>
<organism evidence="3 4">
    <name type="scientific">Aristolochia fimbriata</name>
    <name type="common">White veined hardy Dutchman's pipe vine</name>
    <dbReference type="NCBI Taxonomy" id="158543"/>
    <lineage>
        <taxon>Eukaryota</taxon>
        <taxon>Viridiplantae</taxon>
        <taxon>Streptophyta</taxon>
        <taxon>Embryophyta</taxon>
        <taxon>Tracheophyta</taxon>
        <taxon>Spermatophyta</taxon>
        <taxon>Magnoliopsida</taxon>
        <taxon>Magnoliidae</taxon>
        <taxon>Piperales</taxon>
        <taxon>Aristolochiaceae</taxon>
        <taxon>Aristolochia</taxon>
    </lineage>
</organism>
<dbReference type="EMBL" id="JAINDJ010000007">
    <property type="protein sequence ID" value="KAG9442749.1"/>
    <property type="molecule type" value="Genomic_DNA"/>
</dbReference>
<evidence type="ECO:0000313" key="4">
    <source>
        <dbReference type="Proteomes" id="UP000825729"/>
    </source>
</evidence>
<dbReference type="PANTHER" id="PTHR45642:SF150">
    <property type="entry name" value="GDSL ESTERASE_LIPASE EXL3"/>
    <property type="match status" value="1"/>
</dbReference>
<dbReference type="Gene3D" id="3.40.50.1110">
    <property type="entry name" value="SGNH hydrolase"/>
    <property type="match status" value="1"/>
</dbReference>
<keyword evidence="2" id="KW-0732">Signal</keyword>
<protein>
    <recommendedName>
        <fullName evidence="5">GDSL esterase/lipase EXL3</fullName>
    </recommendedName>
</protein>
<sequence>MSSSSYSMFSLLFLLPFMLFRAESLQWNRSRVPALIAFGDSIVDPGNNNRMKTVVKCNFPPYGRDFVQHRPTGRFSNGKIPTDLLASTLGIKELLPAYLDPSLSAEDLLTGVSFASGGTGYDPLTPKIVSVISLDEQVKLFKEYISKLERIAGADGAARIVSDSLYLVILGSDDLANTYFTSPYRREHYDIATYTDFLVQKASIFYQELYELGARKVAIVGAPPVGCVPSQRTLGGGIFRQCQDSYNQASILFNSKLSKEIDNLSAAFTGAKMIYVDIYKTLLNLVLYPSSYGFKVSNKGCCGTGTIEVTILCNELSPHTCTNVADYVFWDSYHPTEKAYKYIIDAIVDEYLPRIL</sequence>
<evidence type="ECO:0000256" key="2">
    <source>
        <dbReference type="SAM" id="SignalP"/>
    </source>
</evidence>
<dbReference type="InterPro" id="IPR035669">
    <property type="entry name" value="SGNH_plant_lipase-like"/>
</dbReference>
<dbReference type="FunFam" id="3.40.50.1110:FF:000003">
    <property type="entry name" value="GDSL esterase/lipase APG"/>
    <property type="match status" value="1"/>
</dbReference>
<name>A0AAV7E3I7_ARIFI</name>
<keyword evidence="4" id="KW-1185">Reference proteome</keyword>
<feature type="chain" id="PRO_5043798481" description="GDSL esterase/lipase EXL3" evidence="2">
    <location>
        <begin position="25"/>
        <end position="356"/>
    </location>
</feature>
<accession>A0AAV7E3I7</accession>
<evidence type="ECO:0000256" key="1">
    <source>
        <dbReference type="ARBA" id="ARBA00008668"/>
    </source>
</evidence>
<gene>
    <name evidence="3" type="ORF">H6P81_018603</name>
</gene>
<dbReference type="InterPro" id="IPR050592">
    <property type="entry name" value="GDSL_lipolytic_enzyme"/>
</dbReference>
<dbReference type="PANTHER" id="PTHR45642">
    <property type="entry name" value="GDSL ESTERASE/LIPASE EXL3"/>
    <property type="match status" value="1"/>
</dbReference>
<dbReference type="SUPFAM" id="SSF52266">
    <property type="entry name" value="SGNH hydrolase"/>
    <property type="match status" value="1"/>
</dbReference>
<proteinExistence type="inferred from homology"/>
<comment type="similarity">
    <text evidence="1">Belongs to the 'GDSL' lipolytic enzyme family.</text>
</comment>
<feature type="signal peptide" evidence="2">
    <location>
        <begin position="1"/>
        <end position="24"/>
    </location>
</feature>
<dbReference type="InterPro" id="IPR001087">
    <property type="entry name" value="GDSL"/>
</dbReference>
<dbReference type="CDD" id="cd01837">
    <property type="entry name" value="SGNH_plant_lipase_like"/>
    <property type="match status" value="1"/>
</dbReference>
<dbReference type="InterPro" id="IPR036514">
    <property type="entry name" value="SGNH_hydro_sf"/>
</dbReference>
<reference evidence="3 4" key="1">
    <citation type="submission" date="2021-07" db="EMBL/GenBank/DDBJ databases">
        <title>The Aristolochia fimbriata genome: insights into angiosperm evolution, floral development and chemical biosynthesis.</title>
        <authorList>
            <person name="Jiao Y."/>
        </authorList>
    </citation>
    <scope>NUCLEOTIDE SEQUENCE [LARGE SCALE GENOMIC DNA]</scope>
    <source>
        <strain evidence="3">IBCAS-2021</strain>
        <tissue evidence="3">Leaf</tissue>
    </source>
</reference>
<dbReference type="Pfam" id="PF00657">
    <property type="entry name" value="Lipase_GDSL"/>
    <property type="match status" value="1"/>
</dbReference>
<comment type="caution">
    <text evidence="3">The sequence shown here is derived from an EMBL/GenBank/DDBJ whole genome shotgun (WGS) entry which is preliminary data.</text>
</comment>
<evidence type="ECO:0000313" key="3">
    <source>
        <dbReference type="EMBL" id="KAG9442749.1"/>
    </source>
</evidence>